<dbReference type="OrthoDB" id="2157530at2759"/>
<sequence length="156" mass="17479">TTLSHVWGPAADQKPLVVNDRLLYITRNLDEALRHLRNTTYVQSNFIWIDAVCINQKDKAEKSRLVGCMNDIFANAACTLSWIGPPHDILSLAIETIEKAASALNGSHDNWLSEFAELKRLDDGTDVGTEATDAVVELLQVEYFRRVWILQEVAVA</sequence>
<evidence type="ECO:0000313" key="2">
    <source>
        <dbReference type="EMBL" id="KAF2187345.1"/>
    </source>
</evidence>
<reference evidence="2" key="1">
    <citation type="journal article" date="2020" name="Stud. Mycol.">
        <title>101 Dothideomycetes genomes: a test case for predicting lifestyles and emergence of pathogens.</title>
        <authorList>
            <person name="Haridas S."/>
            <person name="Albert R."/>
            <person name="Binder M."/>
            <person name="Bloem J."/>
            <person name="Labutti K."/>
            <person name="Salamov A."/>
            <person name="Andreopoulos B."/>
            <person name="Baker S."/>
            <person name="Barry K."/>
            <person name="Bills G."/>
            <person name="Bluhm B."/>
            <person name="Cannon C."/>
            <person name="Castanera R."/>
            <person name="Culley D."/>
            <person name="Daum C."/>
            <person name="Ezra D."/>
            <person name="Gonzalez J."/>
            <person name="Henrissat B."/>
            <person name="Kuo A."/>
            <person name="Liang C."/>
            <person name="Lipzen A."/>
            <person name="Lutzoni F."/>
            <person name="Magnuson J."/>
            <person name="Mondo S."/>
            <person name="Nolan M."/>
            <person name="Ohm R."/>
            <person name="Pangilinan J."/>
            <person name="Park H.-J."/>
            <person name="Ramirez L."/>
            <person name="Alfaro M."/>
            <person name="Sun H."/>
            <person name="Tritt A."/>
            <person name="Yoshinaga Y."/>
            <person name="Zwiers L.-H."/>
            <person name="Turgeon B."/>
            <person name="Goodwin S."/>
            <person name="Spatafora J."/>
            <person name="Crous P."/>
            <person name="Grigoriev I."/>
        </authorList>
    </citation>
    <scope>NUCLEOTIDE SEQUENCE</scope>
    <source>
        <strain evidence="2">CBS 207.26</strain>
    </source>
</reference>
<name>A0A6A6E8I4_9PEZI</name>
<keyword evidence="3" id="KW-1185">Reference proteome</keyword>
<dbReference type="Pfam" id="PF06985">
    <property type="entry name" value="HET"/>
    <property type="match status" value="1"/>
</dbReference>
<dbReference type="Proteomes" id="UP000800200">
    <property type="component" value="Unassembled WGS sequence"/>
</dbReference>
<dbReference type="PANTHER" id="PTHR24148:SF64">
    <property type="entry name" value="HETEROKARYON INCOMPATIBILITY DOMAIN-CONTAINING PROTEIN"/>
    <property type="match status" value="1"/>
</dbReference>
<feature type="domain" description="Heterokaryon incompatibility" evidence="1">
    <location>
        <begin position="2"/>
        <end position="152"/>
    </location>
</feature>
<protein>
    <recommendedName>
        <fullName evidence="1">Heterokaryon incompatibility domain-containing protein</fullName>
    </recommendedName>
</protein>
<gene>
    <name evidence="2" type="ORF">K469DRAFT_526902</name>
</gene>
<feature type="non-terminal residue" evidence="2">
    <location>
        <position position="1"/>
    </location>
</feature>
<organism evidence="2 3">
    <name type="scientific">Zopfia rhizophila CBS 207.26</name>
    <dbReference type="NCBI Taxonomy" id="1314779"/>
    <lineage>
        <taxon>Eukaryota</taxon>
        <taxon>Fungi</taxon>
        <taxon>Dikarya</taxon>
        <taxon>Ascomycota</taxon>
        <taxon>Pezizomycotina</taxon>
        <taxon>Dothideomycetes</taxon>
        <taxon>Dothideomycetes incertae sedis</taxon>
        <taxon>Zopfiaceae</taxon>
        <taxon>Zopfia</taxon>
    </lineage>
</organism>
<dbReference type="InterPro" id="IPR052895">
    <property type="entry name" value="HetReg/Transcr_Mod"/>
</dbReference>
<dbReference type="InterPro" id="IPR010730">
    <property type="entry name" value="HET"/>
</dbReference>
<proteinExistence type="predicted"/>
<dbReference type="PANTHER" id="PTHR24148">
    <property type="entry name" value="ANKYRIN REPEAT DOMAIN-CONTAINING PROTEIN 39 HOMOLOG-RELATED"/>
    <property type="match status" value="1"/>
</dbReference>
<feature type="non-terminal residue" evidence="2">
    <location>
        <position position="156"/>
    </location>
</feature>
<accession>A0A6A6E8I4</accession>
<dbReference type="EMBL" id="ML994627">
    <property type="protein sequence ID" value="KAF2187345.1"/>
    <property type="molecule type" value="Genomic_DNA"/>
</dbReference>
<dbReference type="AlphaFoldDB" id="A0A6A6E8I4"/>
<evidence type="ECO:0000313" key="3">
    <source>
        <dbReference type="Proteomes" id="UP000800200"/>
    </source>
</evidence>
<evidence type="ECO:0000259" key="1">
    <source>
        <dbReference type="Pfam" id="PF06985"/>
    </source>
</evidence>